<dbReference type="STRING" id="999422.HMPREF9944_01021"/>
<accession>H1HLH7</accession>
<protein>
    <recommendedName>
        <fullName evidence="3">DUF4250 domain-containing protein</fullName>
    </recommendedName>
</protein>
<organism evidence="1 2">
    <name type="scientific">Segatella maculosa OT 289</name>
    <dbReference type="NCBI Taxonomy" id="999422"/>
    <lineage>
        <taxon>Bacteria</taxon>
        <taxon>Pseudomonadati</taxon>
        <taxon>Bacteroidota</taxon>
        <taxon>Bacteroidia</taxon>
        <taxon>Bacteroidales</taxon>
        <taxon>Prevotellaceae</taxon>
        <taxon>Segatella</taxon>
    </lineage>
</organism>
<dbReference type="HOGENOM" id="CLU_2452136_0_0_10"/>
<dbReference type="AlphaFoldDB" id="H1HLH7"/>
<keyword evidence="2" id="KW-1185">Reference proteome</keyword>
<comment type="caution">
    <text evidence="1">The sequence shown here is derived from an EMBL/GenBank/DDBJ whole genome shotgun (WGS) entry which is preliminary data.</text>
</comment>
<name>H1HLH7_9BACT</name>
<gene>
    <name evidence="1" type="ORF">HMPREF9944_01021</name>
</gene>
<proteinExistence type="predicted"/>
<sequence length="89" mass="10572">MVIILNTKWLPFELFMLFLQIDINHIKSRKMDKLPNDPMILFGAVNMLLRDNYHSLDELCDDMNVDRAELEKKLAAAGFKYDKAHKKFW</sequence>
<dbReference type="InterPro" id="IPR025346">
    <property type="entry name" value="DUF4250"/>
</dbReference>
<dbReference type="PATRIC" id="fig|999422.3.peg.1049"/>
<dbReference type="Pfam" id="PF14056">
    <property type="entry name" value="DUF4250"/>
    <property type="match status" value="1"/>
</dbReference>
<reference evidence="1 2" key="1">
    <citation type="submission" date="2011-12" db="EMBL/GenBank/DDBJ databases">
        <title>The Genome Sequence of Prevotella maculosa OT 289.</title>
        <authorList>
            <consortium name="The Broad Institute Genome Sequencing Platform"/>
            <person name="Earl A."/>
            <person name="Ward D."/>
            <person name="Feldgarden M."/>
            <person name="Gevers D."/>
            <person name="Izard J."/>
            <person name="Blanton J.M."/>
            <person name="Mathney J."/>
            <person name="Tanner A.C."/>
            <person name="Dewhirst F.E."/>
            <person name="Young S.K."/>
            <person name="Zeng Q."/>
            <person name="Gargeya S."/>
            <person name="Fitzgerald M."/>
            <person name="Haas B."/>
            <person name="Abouelleil A."/>
            <person name="Alvarado L."/>
            <person name="Arachchi H.M."/>
            <person name="Berlin A."/>
            <person name="Chapman S.B."/>
            <person name="Gearin G."/>
            <person name="Goldberg J."/>
            <person name="Griggs A."/>
            <person name="Gujja S."/>
            <person name="Hansen M."/>
            <person name="Heiman D."/>
            <person name="Howarth C."/>
            <person name="Larimer J."/>
            <person name="Lui A."/>
            <person name="MacDonald P.J.P."/>
            <person name="McCowen C."/>
            <person name="Montmayeur A."/>
            <person name="Murphy C."/>
            <person name="Neiman D."/>
            <person name="Pearson M."/>
            <person name="Priest M."/>
            <person name="Roberts A."/>
            <person name="Saif S."/>
            <person name="Shea T."/>
            <person name="Sisk P."/>
            <person name="Stolte C."/>
            <person name="Sykes S."/>
            <person name="Wortman J."/>
            <person name="Nusbaum C."/>
            <person name="Birren B."/>
        </authorList>
    </citation>
    <scope>NUCLEOTIDE SEQUENCE [LARGE SCALE GENOMIC DNA]</scope>
    <source>
        <strain evidence="1 2">OT 289</strain>
    </source>
</reference>
<evidence type="ECO:0000313" key="2">
    <source>
        <dbReference type="Proteomes" id="UP000003167"/>
    </source>
</evidence>
<dbReference type="Proteomes" id="UP000003167">
    <property type="component" value="Unassembled WGS sequence"/>
</dbReference>
<evidence type="ECO:0008006" key="3">
    <source>
        <dbReference type="Google" id="ProtNLM"/>
    </source>
</evidence>
<dbReference type="EMBL" id="AGEK01000019">
    <property type="protein sequence ID" value="EHO71905.1"/>
    <property type="molecule type" value="Genomic_DNA"/>
</dbReference>
<evidence type="ECO:0000313" key="1">
    <source>
        <dbReference type="EMBL" id="EHO71905.1"/>
    </source>
</evidence>